<reference evidence="2" key="1">
    <citation type="journal article" date="2023" name="G3 (Bethesda)">
        <title>Genome assembly and association tests identify interacting loci associated with vigor, precocity, and sex in interspecific pistachio rootstocks.</title>
        <authorList>
            <person name="Palmer W."/>
            <person name="Jacygrad E."/>
            <person name="Sagayaradj S."/>
            <person name="Cavanaugh K."/>
            <person name="Han R."/>
            <person name="Bertier L."/>
            <person name="Beede B."/>
            <person name="Kafkas S."/>
            <person name="Golino D."/>
            <person name="Preece J."/>
            <person name="Michelmore R."/>
        </authorList>
    </citation>
    <scope>NUCLEOTIDE SEQUENCE [LARGE SCALE GENOMIC DNA]</scope>
</reference>
<accession>A0ACC0ZPJ6</accession>
<comment type="caution">
    <text evidence="1">The sequence shown here is derived from an EMBL/GenBank/DDBJ whole genome shotgun (WGS) entry which is preliminary data.</text>
</comment>
<evidence type="ECO:0000313" key="2">
    <source>
        <dbReference type="Proteomes" id="UP001164250"/>
    </source>
</evidence>
<dbReference type="Proteomes" id="UP001164250">
    <property type="component" value="Chromosome 15"/>
</dbReference>
<evidence type="ECO:0000313" key="1">
    <source>
        <dbReference type="EMBL" id="KAJ0074981.1"/>
    </source>
</evidence>
<protein>
    <submittedName>
        <fullName evidence="1">Uncharacterized protein</fullName>
    </submittedName>
</protein>
<dbReference type="EMBL" id="CM047910">
    <property type="protein sequence ID" value="KAJ0074981.1"/>
    <property type="molecule type" value="Genomic_DNA"/>
</dbReference>
<gene>
    <name evidence="1" type="ORF">Patl1_34350</name>
</gene>
<keyword evidence="2" id="KW-1185">Reference proteome</keyword>
<sequence>MASKTLPKLPVIDLSLREDLRPGTRTWESMCKVVCNALEEYGCFVIKCNQVSLNLHSEIYSAVQDLFNLPSEIKQQKPAHRGDWPIGRSYSYGPKHERIDTENLTTLEGAQNFTKLMWPSGNDQFWYVFT</sequence>
<name>A0ACC0ZPJ6_9ROSI</name>
<organism evidence="1 2">
    <name type="scientific">Pistacia atlantica</name>
    <dbReference type="NCBI Taxonomy" id="434234"/>
    <lineage>
        <taxon>Eukaryota</taxon>
        <taxon>Viridiplantae</taxon>
        <taxon>Streptophyta</taxon>
        <taxon>Embryophyta</taxon>
        <taxon>Tracheophyta</taxon>
        <taxon>Spermatophyta</taxon>
        <taxon>Magnoliopsida</taxon>
        <taxon>eudicotyledons</taxon>
        <taxon>Gunneridae</taxon>
        <taxon>Pentapetalae</taxon>
        <taxon>rosids</taxon>
        <taxon>malvids</taxon>
        <taxon>Sapindales</taxon>
        <taxon>Anacardiaceae</taxon>
        <taxon>Pistacia</taxon>
    </lineage>
</organism>
<proteinExistence type="predicted"/>